<keyword evidence="2" id="KW-1185">Reference proteome</keyword>
<evidence type="ECO:0000313" key="1">
    <source>
        <dbReference type="EMBL" id="KAH7960398.1"/>
    </source>
</evidence>
<gene>
    <name evidence="1" type="ORF">HPB49_019172</name>
</gene>
<protein>
    <submittedName>
        <fullName evidence="1">Uncharacterized protein</fullName>
    </submittedName>
</protein>
<organism evidence="1 2">
    <name type="scientific">Dermacentor silvarum</name>
    <name type="common">Tick</name>
    <dbReference type="NCBI Taxonomy" id="543639"/>
    <lineage>
        <taxon>Eukaryota</taxon>
        <taxon>Metazoa</taxon>
        <taxon>Ecdysozoa</taxon>
        <taxon>Arthropoda</taxon>
        <taxon>Chelicerata</taxon>
        <taxon>Arachnida</taxon>
        <taxon>Acari</taxon>
        <taxon>Parasitiformes</taxon>
        <taxon>Ixodida</taxon>
        <taxon>Ixodoidea</taxon>
        <taxon>Ixodidae</taxon>
        <taxon>Rhipicephalinae</taxon>
        <taxon>Dermacentor</taxon>
    </lineage>
</organism>
<sequence>MVIAILFPEDEEPWYERTISLPKQFEGLTPVPQAEVDEPSISAASYVAYAFFSGFLVLLVLIAIIAYIISYIATKTEEYVPLVLCYYDPTMSTKYSPPFIRSDLCLECCSHLVYDGLEVDARGNIIDRQQIQGPVPSDTIGDWLALKRVSRLKLLVGLRFQGTAHFTTAADQQITQLVQTLREHYSAPNGWDGVVIARTGAADATKEIVLYEASR</sequence>
<comment type="caution">
    <text evidence="1">The sequence shown here is derived from an EMBL/GenBank/DDBJ whole genome shotgun (WGS) entry which is preliminary data.</text>
</comment>
<name>A0ACB8D7M7_DERSI</name>
<accession>A0ACB8D7M7</accession>
<dbReference type="EMBL" id="CM023472">
    <property type="protein sequence ID" value="KAH7960398.1"/>
    <property type="molecule type" value="Genomic_DNA"/>
</dbReference>
<proteinExistence type="predicted"/>
<dbReference type="Proteomes" id="UP000821865">
    <property type="component" value="Chromosome 3"/>
</dbReference>
<reference evidence="1" key="1">
    <citation type="submission" date="2020-05" db="EMBL/GenBank/DDBJ databases">
        <title>Large-scale comparative analyses of tick genomes elucidate their genetic diversity and vector capacities.</title>
        <authorList>
            <person name="Jia N."/>
            <person name="Wang J."/>
            <person name="Shi W."/>
            <person name="Du L."/>
            <person name="Sun Y."/>
            <person name="Zhan W."/>
            <person name="Jiang J."/>
            <person name="Wang Q."/>
            <person name="Zhang B."/>
            <person name="Ji P."/>
            <person name="Sakyi L.B."/>
            <person name="Cui X."/>
            <person name="Yuan T."/>
            <person name="Jiang B."/>
            <person name="Yang W."/>
            <person name="Lam T.T.-Y."/>
            <person name="Chang Q."/>
            <person name="Ding S."/>
            <person name="Wang X."/>
            <person name="Zhu J."/>
            <person name="Ruan X."/>
            <person name="Zhao L."/>
            <person name="Wei J."/>
            <person name="Que T."/>
            <person name="Du C."/>
            <person name="Cheng J."/>
            <person name="Dai P."/>
            <person name="Han X."/>
            <person name="Huang E."/>
            <person name="Gao Y."/>
            <person name="Liu J."/>
            <person name="Shao H."/>
            <person name="Ye R."/>
            <person name="Li L."/>
            <person name="Wei W."/>
            <person name="Wang X."/>
            <person name="Wang C."/>
            <person name="Yang T."/>
            <person name="Huo Q."/>
            <person name="Li W."/>
            <person name="Guo W."/>
            <person name="Chen H."/>
            <person name="Zhou L."/>
            <person name="Ni X."/>
            <person name="Tian J."/>
            <person name="Zhou Y."/>
            <person name="Sheng Y."/>
            <person name="Liu T."/>
            <person name="Pan Y."/>
            <person name="Xia L."/>
            <person name="Li J."/>
            <person name="Zhao F."/>
            <person name="Cao W."/>
        </authorList>
    </citation>
    <scope>NUCLEOTIDE SEQUENCE</scope>
    <source>
        <strain evidence="1">Dsil-2018</strain>
    </source>
</reference>
<evidence type="ECO:0000313" key="2">
    <source>
        <dbReference type="Proteomes" id="UP000821865"/>
    </source>
</evidence>